<gene>
    <name evidence="1" type="ORF">HAX54_022864</name>
</gene>
<name>A0ABS8UV98_DATST</name>
<dbReference type="EMBL" id="JACEIK010002764">
    <property type="protein sequence ID" value="MCD9638726.1"/>
    <property type="molecule type" value="Genomic_DNA"/>
</dbReference>
<evidence type="ECO:0000313" key="1">
    <source>
        <dbReference type="EMBL" id="MCD9638726.1"/>
    </source>
</evidence>
<dbReference type="Proteomes" id="UP000823775">
    <property type="component" value="Unassembled WGS sequence"/>
</dbReference>
<keyword evidence="2" id="KW-1185">Reference proteome</keyword>
<accession>A0ABS8UV98</accession>
<reference evidence="1 2" key="1">
    <citation type="journal article" date="2021" name="BMC Genomics">
        <title>Datura genome reveals duplications of psychoactive alkaloid biosynthetic genes and high mutation rate following tissue culture.</title>
        <authorList>
            <person name="Rajewski A."/>
            <person name="Carter-House D."/>
            <person name="Stajich J."/>
            <person name="Litt A."/>
        </authorList>
    </citation>
    <scope>NUCLEOTIDE SEQUENCE [LARGE SCALE GENOMIC DNA]</scope>
    <source>
        <strain evidence="1">AR-01</strain>
    </source>
</reference>
<sequence>MVSPELMEIMVWCSALMEVGGRCCSPEESWRCEWKMLHGRWEGGDGGDGGRVARLPNYGGPPVREKGVVVLCFGGWVETWYVWLFMPGQVRETMGLKVAELGATTAATGGGGVCRREMGERDKKMVVCRRWRSRESDERKGTRR</sequence>
<organism evidence="1 2">
    <name type="scientific">Datura stramonium</name>
    <name type="common">Jimsonweed</name>
    <name type="synonym">Common thornapple</name>
    <dbReference type="NCBI Taxonomy" id="4076"/>
    <lineage>
        <taxon>Eukaryota</taxon>
        <taxon>Viridiplantae</taxon>
        <taxon>Streptophyta</taxon>
        <taxon>Embryophyta</taxon>
        <taxon>Tracheophyta</taxon>
        <taxon>Spermatophyta</taxon>
        <taxon>Magnoliopsida</taxon>
        <taxon>eudicotyledons</taxon>
        <taxon>Gunneridae</taxon>
        <taxon>Pentapetalae</taxon>
        <taxon>asterids</taxon>
        <taxon>lamiids</taxon>
        <taxon>Solanales</taxon>
        <taxon>Solanaceae</taxon>
        <taxon>Solanoideae</taxon>
        <taxon>Datureae</taxon>
        <taxon>Datura</taxon>
    </lineage>
</organism>
<proteinExistence type="predicted"/>
<comment type="caution">
    <text evidence="1">The sequence shown here is derived from an EMBL/GenBank/DDBJ whole genome shotgun (WGS) entry which is preliminary data.</text>
</comment>
<protein>
    <submittedName>
        <fullName evidence="1">Uncharacterized protein</fullName>
    </submittedName>
</protein>
<evidence type="ECO:0000313" key="2">
    <source>
        <dbReference type="Proteomes" id="UP000823775"/>
    </source>
</evidence>